<gene>
    <name evidence="2" type="ORF">BECKUNK1418G_GA0071005_11653</name>
    <name evidence="3" type="ORF">BECKUNK1418H_GA0071006_11643</name>
</gene>
<name>A0A451AP05_9GAMM</name>
<reference evidence="2" key="1">
    <citation type="submission" date="2019-02" db="EMBL/GenBank/DDBJ databases">
        <authorList>
            <person name="Gruber-Vodicka R. H."/>
            <person name="Seah K. B. B."/>
        </authorList>
    </citation>
    <scope>NUCLEOTIDE SEQUENCE</scope>
    <source>
        <strain evidence="3">BECK_BY19</strain>
        <strain evidence="2">BECK_BY8</strain>
    </source>
</reference>
<accession>A0A451AP05</accession>
<proteinExistence type="predicted"/>
<organism evidence="2">
    <name type="scientific">Candidatus Kentrum sp. UNK</name>
    <dbReference type="NCBI Taxonomy" id="2126344"/>
    <lineage>
        <taxon>Bacteria</taxon>
        <taxon>Pseudomonadati</taxon>
        <taxon>Pseudomonadota</taxon>
        <taxon>Gammaproteobacteria</taxon>
        <taxon>Candidatus Kentrum</taxon>
    </lineage>
</organism>
<evidence type="ECO:0000313" key="3">
    <source>
        <dbReference type="EMBL" id="VFK73114.1"/>
    </source>
</evidence>
<dbReference type="EMBL" id="CAADFZ010000165">
    <property type="protein sequence ID" value="VFK67786.1"/>
    <property type="molecule type" value="Genomic_DNA"/>
</dbReference>
<evidence type="ECO:0000256" key="1">
    <source>
        <dbReference type="SAM" id="Phobius"/>
    </source>
</evidence>
<dbReference type="AlphaFoldDB" id="A0A451AP05"/>
<evidence type="ECO:0000313" key="2">
    <source>
        <dbReference type="EMBL" id="VFK67786.1"/>
    </source>
</evidence>
<keyword evidence="1" id="KW-0472">Membrane</keyword>
<keyword evidence="1" id="KW-0812">Transmembrane</keyword>
<keyword evidence="1" id="KW-1133">Transmembrane helix</keyword>
<dbReference type="EMBL" id="CAADGD010000164">
    <property type="protein sequence ID" value="VFK73114.1"/>
    <property type="molecule type" value="Genomic_DNA"/>
</dbReference>
<feature type="transmembrane region" description="Helical" evidence="1">
    <location>
        <begin position="39"/>
        <end position="57"/>
    </location>
</feature>
<protein>
    <submittedName>
        <fullName evidence="2">Uncharacterized protein</fullName>
    </submittedName>
</protein>
<sequence length="157" mass="18132">MGYYASTSPTPHGTGLDQHRLDSWLGLEHVSASRQAPNGVFLAQAPIFWGFLFFRYLKKMGIDLVDWPEIMSEWQVTPENDDLRYAVTHPHKNLPIQGAKTCALRYLSVTEKIFDKTIKKYQGNISYWIPAYQGNDGRVVDENLWFRLGRVRKRSTP</sequence>